<dbReference type="AlphaFoldDB" id="R7TLQ9"/>
<dbReference type="InterPro" id="IPR022409">
    <property type="entry name" value="PKD/Chitinase_dom"/>
</dbReference>
<dbReference type="PANTHER" id="PTHR46182:SF2">
    <property type="entry name" value="FI19480P1"/>
    <property type="match status" value="1"/>
</dbReference>
<keyword evidence="4" id="KW-1185">Reference proteome</keyword>
<dbReference type="GO" id="GO:0031410">
    <property type="term" value="C:cytoplasmic vesicle"/>
    <property type="evidence" value="ECO:0007669"/>
    <property type="project" value="TreeGrafter"/>
</dbReference>
<accession>R7TLQ9</accession>
<evidence type="ECO:0000313" key="4">
    <source>
        <dbReference type="Proteomes" id="UP000014760"/>
    </source>
</evidence>
<dbReference type="SUPFAM" id="SSF49299">
    <property type="entry name" value="PKD domain"/>
    <property type="match status" value="1"/>
</dbReference>
<dbReference type="InterPro" id="IPR013783">
    <property type="entry name" value="Ig-like_fold"/>
</dbReference>
<reference evidence="3" key="3">
    <citation type="submission" date="2015-06" db="UniProtKB">
        <authorList>
            <consortium name="EnsemblMetazoa"/>
        </authorList>
    </citation>
    <scope>IDENTIFICATION</scope>
</reference>
<feature type="domain" description="PKD/Chitinase" evidence="1">
    <location>
        <begin position="149"/>
        <end position="246"/>
    </location>
</feature>
<dbReference type="OrthoDB" id="536372at2759"/>
<dbReference type="EnsemblMetazoa" id="CapteT186077">
    <property type="protein sequence ID" value="CapteP186077"/>
    <property type="gene ID" value="CapteG186077"/>
</dbReference>
<dbReference type="FunFam" id="2.60.40.10:FF:000257">
    <property type="entry name" value="Dyslexia-associated protein KIAA0319-like"/>
    <property type="match status" value="1"/>
</dbReference>
<dbReference type="STRING" id="283909.R7TLQ9"/>
<dbReference type="InterPro" id="IPR035986">
    <property type="entry name" value="PKD_dom_sf"/>
</dbReference>
<dbReference type="Gene3D" id="2.60.40.10">
    <property type="entry name" value="Immunoglobulins"/>
    <property type="match status" value="3"/>
</dbReference>
<protein>
    <recommendedName>
        <fullName evidence="1">PKD/Chitinase domain-containing protein</fullName>
    </recommendedName>
</protein>
<feature type="non-terminal residue" evidence="2">
    <location>
        <position position="300"/>
    </location>
</feature>
<evidence type="ECO:0000313" key="3">
    <source>
        <dbReference type="EnsemblMetazoa" id="CapteP186077"/>
    </source>
</evidence>
<proteinExistence type="predicted"/>
<dbReference type="EMBL" id="KB310103">
    <property type="protein sequence ID" value="ELT92486.1"/>
    <property type="molecule type" value="Genomic_DNA"/>
</dbReference>
<evidence type="ECO:0000313" key="2">
    <source>
        <dbReference type="EMBL" id="ELT92486.1"/>
    </source>
</evidence>
<name>R7TLQ9_CAPTE</name>
<gene>
    <name evidence="2" type="ORF">CAPTEDRAFT_186077</name>
</gene>
<dbReference type="SMART" id="SM00089">
    <property type="entry name" value="PKD"/>
    <property type="match status" value="1"/>
</dbReference>
<dbReference type="GO" id="GO:0016020">
    <property type="term" value="C:membrane"/>
    <property type="evidence" value="ECO:0007669"/>
    <property type="project" value="TreeGrafter"/>
</dbReference>
<organism evidence="2">
    <name type="scientific">Capitella teleta</name>
    <name type="common">Polychaete worm</name>
    <dbReference type="NCBI Taxonomy" id="283909"/>
    <lineage>
        <taxon>Eukaryota</taxon>
        <taxon>Metazoa</taxon>
        <taxon>Spiralia</taxon>
        <taxon>Lophotrochozoa</taxon>
        <taxon>Annelida</taxon>
        <taxon>Polychaeta</taxon>
        <taxon>Sedentaria</taxon>
        <taxon>Scolecida</taxon>
        <taxon>Capitellidae</taxon>
        <taxon>Capitella</taxon>
    </lineage>
</organism>
<dbReference type="Proteomes" id="UP000014760">
    <property type="component" value="Unassembled WGS sequence"/>
</dbReference>
<dbReference type="OMA" id="GNQVEMK"/>
<dbReference type="CDD" id="cd00146">
    <property type="entry name" value="PKD"/>
    <property type="match status" value="1"/>
</dbReference>
<dbReference type="PANTHER" id="PTHR46182">
    <property type="entry name" value="FI19480P1"/>
    <property type="match status" value="1"/>
</dbReference>
<sequence length="300" mass="32419">MAQIEKRIESYETASELLSKPLMQLAHLAQIRADSILSATEFSIFVQTLVVSAGDNKIVQLPDDQLTLSAYTLPLDDKDEYQYLWSLVSHPDGEETGAMAGMNTANLKLSKLREGEYVFQVIVTAPGKYGEGTVNVTVVPPARQNQHPVAVVKPVQQDVQLPNDVVIDGSGSTDDDKIVSYQWEPATGPLDANALQQSQLDKSMLVLQNLTPGSYTFKSGVISWLTVTDSDGASNSTSAYVTVVKETDYPPKASVVSPVFVSLPQNSVVLSGNASTDDKGIASYEWSKKSDDQLIADMTG</sequence>
<reference evidence="4" key="1">
    <citation type="submission" date="2012-12" db="EMBL/GenBank/DDBJ databases">
        <authorList>
            <person name="Hellsten U."/>
            <person name="Grimwood J."/>
            <person name="Chapman J.A."/>
            <person name="Shapiro H."/>
            <person name="Aerts A."/>
            <person name="Otillar R.P."/>
            <person name="Terry A.Y."/>
            <person name="Boore J.L."/>
            <person name="Simakov O."/>
            <person name="Marletaz F."/>
            <person name="Cho S.-J."/>
            <person name="Edsinger-Gonzales E."/>
            <person name="Havlak P."/>
            <person name="Kuo D.-H."/>
            <person name="Larsson T."/>
            <person name="Lv J."/>
            <person name="Arendt D."/>
            <person name="Savage R."/>
            <person name="Osoegawa K."/>
            <person name="de Jong P."/>
            <person name="Lindberg D.R."/>
            <person name="Seaver E.C."/>
            <person name="Weisblat D.A."/>
            <person name="Putnam N.H."/>
            <person name="Grigoriev I.V."/>
            <person name="Rokhsar D.S."/>
        </authorList>
    </citation>
    <scope>NUCLEOTIDE SEQUENCE</scope>
    <source>
        <strain evidence="4">I ESC-2004</strain>
    </source>
</reference>
<dbReference type="GO" id="GO:0001764">
    <property type="term" value="P:neuron migration"/>
    <property type="evidence" value="ECO:0007669"/>
    <property type="project" value="TreeGrafter"/>
</dbReference>
<dbReference type="HOGENOM" id="CLU_929289_0_0_1"/>
<dbReference type="EMBL" id="AMQN01013291">
    <property type="status" value="NOT_ANNOTATED_CDS"/>
    <property type="molecule type" value="Genomic_DNA"/>
</dbReference>
<dbReference type="InterPro" id="IPR029865">
    <property type="entry name" value="KIAA0319-like"/>
</dbReference>
<reference evidence="2 4" key="2">
    <citation type="journal article" date="2013" name="Nature">
        <title>Insights into bilaterian evolution from three spiralian genomes.</title>
        <authorList>
            <person name="Simakov O."/>
            <person name="Marletaz F."/>
            <person name="Cho S.J."/>
            <person name="Edsinger-Gonzales E."/>
            <person name="Havlak P."/>
            <person name="Hellsten U."/>
            <person name="Kuo D.H."/>
            <person name="Larsson T."/>
            <person name="Lv J."/>
            <person name="Arendt D."/>
            <person name="Savage R."/>
            <person name="Osoegawa K."/>
            <person name="de Jong P."/>
            <person name="Grimwood J."/>
            <person name="Chapman J.A."/>
            <person name="Shapiro H."/>
            <person name="Aerts A."/>
            <person name="Otillar R.P."/>
            <person name="Terry A.Y."/>
            <person name="Boore J.L."/>
            <person name="Grigoriev I.V."/>
            <person name="Lindberg D.R."/>
            <person name="Seaver E.C."/>
            <person name="Weisblat D.A."/>
            <person name="Putnam N.H."/>
            <person name="Rokhsar D.S."/>
        </authorList>
    </citation>
    <scope>NUCLEOTIDE SEQUENCE</scope>
    <source>
        <strain evidence="2 4">I ESC-2004</strain>
    </source>
</reference>
<dbReference type="Pfam" id="PF22352">
    <property type="entry name" value="K319L-like_PKD"/>
    <property type="match status" value="3"/>
</dbReference>
<evidence type="ECO:0000259" key="1">
    <source>
        <dbReference type="SMART" id="SM00089"/>
    </source>
</evidence>